<accession>X1DA09</accession>
<organism evidence="1">
    <name type="scientific">marine sediment metagenome</name>
    <dbReference type="NCBI Taxonomy" id="412755"/>
    <lineage>
        <taxon>unclassified sequences</taxon>
        <taxon>metagenomes</taxon>
        <taxon>ecological metagenomes</taxon>
    </lineage>
</organism>
<name>X1DA09_9ZZZZ</name>
<dbReference type="AlphaFoldDB" id="X1DA09"/>
<dbReference type="EMBL" id="BART01033066">
    <property type="protein sequence ID" value="GAH17067.1"/>
    <property type="molecule type" value="Genomic_DNA"/>
</dbReference>
<sequence>MYTVVHVRLRTIKGNKYLYLYASERIGGRPKSKYIAYLGRVGSNAVKRLPRKYKSSELVEQVRALEFDTRLDEILRDWHDILVRLG</sequence>
<reference evidence="1" key="1">
    <citation type="journal article" date="2014" name="Front. Microbiol.">
        <title>High frequency of phylogenetically diverse reductive dehalogenase-homologous genes in deep subseafloor sedimentary metagenomes.</title>
        <authorList>
            <person name="Kawai M."/>
            <person name="Futagami T."/>
            <person name="Toyoda A."/>
            <person name="Takaki Y."/>
            <person name="Nishi S."/>
            <person name="Hori S."/>
            <person name="Arai W."/>
            <person name="Tsubouchi T."/>
            <person name="Morono Y."/>
            <person name="Uchiyama I."/>
            <person name="Ito T."/>
            <person name="Fujiyama A."/>
            <person name="Inagaki F."/>
            <person name="Takami H."/>
        </authorList>
    </citation>
    <scope>NUCLEOTIDE SEQUENCE</scope>
    <source>
        <strain evidence="1">Expedition CK06-06</strain>
    </source>
</reference>
<proteinExistence type="predicted"/>
<gene>
    <name evidence="1" type="ORF">S01H4_56950</name>
</gene>
<evidence type="ECO:0000313" key="1">
    <source>
        <dbReference type="EMBL" id="GAH17067.1"/>
    </source>
</evidence>
<protein>
    <submittedName>
        <fullName evidence="1">Uncharacterized protein</fullName>
    </submittedName>
</protein>
<comment type="caution">
    <text evidence="1">The sequence shown here is derived from an EMBL/GenBank/DDBJ whole genome shotgun (WGS) entry which is preliminary data.</text>
</comment>